<dbReference type="Proteomes" id="UP000578697">
    <property type="component" value="Unassembled WGS sequence"/>
</dbReference>
<evidence type="ECO:0000313" key="2">
    <source>
        <dbReference type="EMBL" id="MBB5219058.1"/>
    </source>
</evidence>
<proteinExistence type="predicted"/>
<dbReference type="RefSeq" id="WP_221266543.1">
    <property type="nucleotide sequence ID" value="NZ_JACHFR010000002.1"/>
</dbReference>
<reference evidence="2 3" key="1">
    <citation type="submission" date="2020-08" db="EMBL/GenBank/DDBJ databases">
        <title>Genomic Encyclopedia of Type Strains, Phase IV (KMG-IV): sequencing the most valuable type-strain genomes for metagenomic binning, comparative biology and taxonomic classification.</title>
        <authorList>
            <person name="Goeker M."/>
        </authorList>
    </citation>
    <scope>NUCLEOTIDE SEQUENCE [LARGE SCALE GENOMIC DNA]</scope>
    <source>
        <strain evidence="2 3">DSM 103679</strain>
    </source>
</reference>
<protein>
    <recommendedName>
        <fullName evidence="4">Helix-turn-helix domain-containing protein</fullName>
    </recommendedName>
</protein>
<name>A0A840SFX0_9SPIR</name>
<gene>
    <name evidence="2" type="ORF">HNP77_001427</name>
</gene>
<organism evidence="2 3">
    <name type="scientific">Treponema rectale</name>
    <dbReference type="NCBI Taxonomy" id="744512"/>
    <lineage>
        <taxon>Bacteria</taxon>
        <taxon>Pseudomonadati</taxon>
        <taxon>Spirochaetota</taxon>
        <taxon>Spirochaetia</taxon>
        <taxon>Spirochaetales</taxon>
        <taxon>Treponemataceae</taxon>
        <taxon>Treponema</taxon>
    </lineage>
</organism>
<keyword evidence="3" id="KW-1185">Reference proteome</keyword>
<evidence type="ECO:0000313" key="3">
    <source>
        <dbReference type="Proteomes" id="UP000578697"/>
    </source>
</evidence>
<feature type="compositionally biased region" description="Basic and acidic residues" evidence="1">
    <location>
        <begin position="47"/>
        <end position="64"/>
    </location>
</feature>
<comment type="caution">
    <text evidence="2">The sequence shown here is derived from an EMBL/GenBank/DDBJ whole genome shotgun (WGS) entry which is preliminary data.</text>
</comment>
<evidence type="ECO:0000256" key="1">
    <source>
        <dbReference type="SAM" id="MobiDB-lite"/>
    </source>
</evidence>
<sequence>MDTMDNLCTAKELAEKWGVTVRMVTLMCTEGKIPGAKKFGNSWVIPKDTEKPLDGRTKEAKESR</sequence>
<feature type="region of interest" description="Disordered" evidence="1">
    <location>
        <begin position="39"/>
        <end position="64"/>
    </location>
</feature>
<dbReference type="AlphaFoldDB" id="A0A840SFX0"/>
<accession>A0A840SFX0</accession>
<evidence type="ECO:0008006" key="4">
    <source>
        <dbReference type="Google" id="ProtNLM"/>
    </source>
</evidence>
<dbReference type="EMBL" id="JACHFR010000002">
    <property type="protein sequence ID" value="MBB5219058.1"/>
    <property type="molecule type" value="Genomic_DNA"/>
</dbReference>